<dbReference type="EMBL" id="JAKJXP020000029">
    <property type="protein sequence ID" value="KAK7753361.1"/>
    <property type="molecule type" value="Genomic_DNA"/>
</dbReference>
<reference evidence="1 2" key="1">
    <citation type="submission" date="2024-02" db="EMBL/GenBank/DDBJ databases">
        <title>De novo assembly and annotation of 12 fungi associated with fruit tree decline syndrome in Ontario, Canada.</title>
        <authorList>
            <person name="Sulman M."/>
            <person name="Ellouze W."/>
            <person name="Ilyukhin E."/>
        </authorList>
    </citation>
    <scope>NUCLEOTIDE SEQUENCE [LARGE SCALE GENOMIC DNA]</scope>
    <source>
        <strain evidence="1 2">M11/M66-122</strain>
    </source>
</reference>
<proteinExistence type="predicted"/>
<dbReference type="AlphaFoldDB" id="A0AAN9UTZ0"/>
<dbReference type="Proteomes" id="UP001320420">
    <property type="component" value="Unassembled WGS sequence"/>
</dbReference>
<protein>
    <recommendedName>
        <fullName evidence="3">Actin-like ATPase domain-containing protein</fullName>
    </recommendedName>
</protein>
<keyword evidence="2" id="KW-1185">Reference proteome</keyword>
<sequence length="522" mass="58979">MPPIPSTRLIVGIDFGTTFSGVAYAVVQGEARPTNINVISQWRGVKQMSTYERVKVPTKIVYDPAGKIHWGYEVPDDGDAIEWFKLLLVEEKDLSEKLRGSNNTQVPRKKLDDLDKDVLIVVSDYLRQLWEYALTHMERTLGAVAEVASLSIVLTVPAIWPEYARNTMLKAAKLAGICEDRVSGKTVIQLVPEPEAAAIATICTVVPDRPDIDPGDSVVILDIGGGTADAISYTVDKVKPFPQFREVVEGDGSFHGAKLLDREFEDYIKMYIGLQNWERYSKFHSRILNESWEYSIKPSFDNTDRQWIVDTIIDGKVDLNKEQIADCFEKSVMPGIKELVKSQIELIKKATHAPPKVRHKAQNETFDPDQHSVEDRYWDEGRGEYMASNQVHWPIKRGQELADGQYNTSYVIMFLPTARGYNKHKAYMYKSILQDPPTRINKDLAYSKNESVADGVEFLGKIAVKTPVSVEDLPKRKNAQDKEFPTFEWTWDIRVSGRSVEMIATTSDGAKVGELVLDDVMK</sequence>
<organism evidence="1 2">
    <name type="scientific">Diatrype stigma</name>
    <dbReference type="NCBI Taxonomy" id="117547"/>
    <lineage>
        <taxon>Eukaryota</taxon>
        <taxon>Fungi</taxon>
        <taxon>Dikarya</taxon>
        <taxon>Ascomycota</taxon>
        <taxon>Pezizomycotina</taxon>
        <taxon>Sordariomycetes</taxon>
        <taxon>Xylariomycetidae</taxon>
        <taxon>Xylariales</taxon>
        <taxon>Diatrypaceae</taxon>
        <taxon>Diatrype</taxon>
    </lineage>
</organism>
<dbReference type="Gene3D" id="3.30.420.40">
    <property type="match status" value="1"/>
</dbReference>
<dbReference type="PANTHER" id="PTHR14187">
    <property type="entry name" value="ALPHA KINASE/ELONGATION FACTOR 2 KINASE"/>
    <property type="match status" value="1"/>
</dbReference>
<evidence type="ECO:0008006" key="3">
    <source>
        <dbReference type="Google" id="ProtNLM"/>
    </source>
</evidence>
<dbReference type="PANTHER" id="PTHR14187:SF5">
    <property type="entry name" value="HEAT SHOCK 70 KDA PROTEIN 12A"/>
    <property type="match status" value="1"/>
</dbReference>
<name>A0AAN9UTZ0_9PEZI</name>
<comment type="caution">
    <text evidence="1">The sequence shown here is derived from an EMBL/GenBank/DDBJ whole genome shotgun (WGS) entry which is preliminary data.</text>
</comment>
<evidence type="ECO:0000313" key="1">
    <source>
        <dbReference type="EMBL" id="KAK7753361.1"/>
    </source>
</evidence>
<evidence type="ECO:0000313" key="2">
    <source>
        <dbReference type="Proteomes" id="UP001320420"/>
    </source>
</evidence>
<gene>
    <name evidence="1" type="ORF">SLS62_004651</name>
</gene>
<accession>A0AAN9UTZ0</accession>
<dbReference type="SUPFAM" id="SSF53067">
    <property type="entry name" value="Actin-like ATPase domain"/>
    <property type="match status" value="2"/>
</dbReference>
<dbReference type="InterPro" id="IPR043129">
    <property type="entry name" value="ATPase_NBD"/>
</dbReference>
<dbReference type="CDD" id="cd10170">
    <property type="entry name" value="ASKHA_NBD_HSP70"/>
    <property type="match status" value="1"/>
</dbReference>